<reference evidence="9" key="1">
    <citation type="submission" date="2021-01" db="EMBL/GenBank/DDBJ databases">
        <authorList>
            <person name="Corre E."/>
            <person name="Pelletier E."/>
            <person name="Niang G."/>
            <person name="Scheremetjew M."/>
            <person name="Finn R."/>
            <person name="Kale V."/>
            <person name="Holt S."/>
            <person name="Cochrane G."/>
            <person name="Meng A."/>
            <person name="Brown T."/>
            <person name="Cohen L."/>
        </authorList>
    </citation>
    <scope>NUCLEOTIDE SEQUENCE</scope>
    <source>
        <strain evidence="9">CCMP3107</strain>
    </source>
</reference>
<dbReference type="SUPFAM" id="SSF103506">
    <property type="entry name" value="Mitochondrial carrier"/>
    <property type="match status" value="1"/>
</dbReference>
<gene>
    <name evidence="9" type="ORF">HAKA00212_LOCUS7726</name>
</gene>
<evidence type="ECO:0000256" key="5">
    <source>
        <dbReference type="ARBA" id="ARBA00023136"/>
    </source>
</evidence>
<dbReference type="InterPro" id="IPR002067">
    <property type="entry name" value="MCP"/>
</dbReference>
<keyword evidence="2 7" id="KW-0813">Transport</keyword>
<dbReference type="InterPro" id="IPR018108">
    <property type="entry name" value="MCP_transmembrane"/>
</dbReference>
<evidence type="ECO:0000256" key="6">
    <source>
        <dbReference type="PROSITE-ProRule" id="PRU00282"/>
    </source>
</evidence>
<feature type="region of interest" description="Disordered" evidence="8">
    <location>
        <begin position="181"/>
        <end position="238"/>
    </location>
</feature>
<dbReference type="PRINTS" id="PR00926">
    <property type="entry name" value="MITOCARRIER"/>
</dbReference>
<evidence type="ECO:0000256" key="1">
    <source>
        <dbReference type="ARBA" id="ARBA00004141"/>
    </source>
</evidence>
<protein>
    <recommendedName>
        <fullName evidence="10">ADP,ATP carrier protein</fullName>
    </recommendedName>
</protein>
<evidence type="ECO:0000313" key="9">
    <source>
        <dbReference type="EMBL" id="CAE0629044.1"/>
    </source>
</evidence>
<evidence type="ECO:0000256" key="7">
    <source>
        <dbReference type="RuleBase" id="RU000488"/>
    </source>
</evidence>
<accession>A0A7S3XQ76</accession>
<sequence>MASVLRDAWSSGGIRGLFAGNLLNCLCVFPRGAITCTIYNKMAQKLDAKHSRHEYAERIFSAGTAAGIAVLLTYPVQLLQTRRIVLGCPARRGLATLLHREGPRGLLRGLGPTLAAVVPFVAVQNSTIDVAKEAAVGAGWAPTPGTLFVIGAASGLAAQTAVYPLEVLRTRAQLSGRSAAAAAAAPSRPGSSCSRSGRCPRRTRTSSQILQTWKCTKGKSPSLATPLKSSKTSQTRPV</sequence>
<dbReference type="AlphaFoldDB" id="A0A7S3XQ76"/>
<feature type="repeat" description="Solcar" evidence="6">
    <location>
        <begin position="53"/>
        <end position="134"/>
    </location>
</feature>
<feature type="compositionally biased region" description="Polar residues" evidence="8">
    <location>
        <begin position="227"/>
        <end position="238"/>
    </location>
</feature>
<keyword evidence="3 6" id="KW-0812">Transmembrane</keyword>
<evidence type="ECO:0000256" key="2">
    <source>
        <dbReference type="ARBA" id="ARBA00022448"/>
    </source>
</evidence>
<comment type="subcellular location">
    <subcellularLocation>
        <location evidence="1">Membrane</location>
        <topology evidence="1">Multi-pass membrane protein</topology>
    </subcellularLocation>
</comment>
<keyword evidence="4" id="KW-0677">Repeat</keyword>
<dbReference type="GO" id="GO:0055085">
    <property type="term" value="P:transmembrane transport"/>
    <property type="evidence" value="ECO:0007669"/>
    <property type="project" value="InterPro"/>
</dbReference>
<name>A0A7S3XQ76_HETAK</name>
<evidence type="ECO:0000256" key="8">
    <source>
        <dbReference type="SAM" id="MobiDB-lite"/>
    </source>
</evidence>
<dbReference type="PANTHER" id="PTHR24089">
    <property type="entry name" value="SOLUTE CARRIER FAMILY 25"/>
    <property type="match status" value="1"/>
</dbReference>
<dbReference type="GO" id="GO:0016020">
    <property type="term" value="C:membrane"/>
    <property type="evidence" value="ECO:0007669"/>
    <property type="project" value="UniProtKB-SubCell"/>
</dbReference>
<evidence type="ECO:0000256" key="4">
    <source>
        <dbReference type="ARBA" id="ARBA00022737"/>
    </source>
</evidence>
<feature type="compositionally biased region" description="Low complexity" evidence="8">
    <location>
        <begin position="181"/>
        <end position="197"/>
    </location>
</feature>
<proteinExistence type="inferred from homology"/>
<organism evidence="9">
    <name type="scientific">Heterosigma akashiwo</name>
    <name type="common">Chromophytic alga</name>
    <name type="synonym">Heterosigma carterae</name>
    <dbReference type="NCBI Taxonomy" id="2829"/>
    <lineage>
        <taxon>Eukaryota</taxon>
        <taxon>Sar</taxon>
        <taxon>Stramenopiles</taxon>
        <taxon>Ochrophyta</taxon>
        <taxon>Raphidophyceae</taxon>
        <taxon>Chattonellales</taxon>
        <taxon>Chattonellaceae</taxon>
        <taxon>Heterosigma</taxon>
    </lineage>
</organism>
<comment type="similarity">
    <text evidence="7">Belongs to the mitochondrial carrier (TC 2.A.29) family.</text>
</comment>
<evidence type="ECO:0008006" key="10">
    <source>
        <dbReference type="Google" id="ProtNLM"/>
    </source>
</evidence>
<dbReference type="Pfam" id="PF00153">
    <property type="entry name" value="Mito_carr"/>
    <property type="match status" value="3"/>
</dbReference>
<dbReference type="EMBL" id="HBIU01016581">
    <property type="protein sequence ID" value="CAE0629044.1"/>
    <property type="molecule type" value="Transcribed_RNA"/>
</dbReference>
<evidence type="ECO:0000256" key="3">
    <source>
        <dbReference type="ARBA" id="ARBA00022692"/>
    </source>
</evidence>
<dbReference type="PROSITE" id="PS50920">
    <property type="entry name" value="SOLCAR"/>
    <property type="match status" value="1"/>
</dbReference>
<keyword evidence="5 6" id="KW-0472">Membrane</keyword>
<dbReference type="Gene3D" id="1.50.40.10">
    <property type="entry name" value="Mitochondrial carrier domain"/>
    <property type="match status" value="1"/>
</dbReference>
<dbReference type="InterPro" id="IPR023395">
    <property type="entry name" value="MCP_dom_sf"/>
</dbReference>